<sequence>MENNTDFICHNPSLRWKQIHPYHLPKVASEGTIGPRILCKFQISNKTWGSHLNFLKNAQFFLQKVPVPGLEPGSPANSTLAIGRKTQNFEITSRSKVISNGEDF</sequence>
<dbReference type="AlphaFoldDB" id="A0A8D8V9T4"/>
<proteinExistence type="predicted"/>
<name>A0A8D8V9T4_9HEMI</name>
<reference evidence="1" key="1">
    <citation type="submission" date="2021-05" db="EMBL/GenBank/DDBJ databases">
        <authorList>
            <person name="Alioto T."/>
            <person name="Alioto T."/>
            <person name="Gomez Garrido J."/>
        </authorList>
    </citation>
    <scope>NUCLEOTIDE SEQUENCE</scope>
</reference>
<dbReference type="EMBL" id="HBUF01360607">
    <property type="protein sequence ID" value="CAG6720503.1"/>
    <property type="molecule type" value="Transcribed_RNA"/>
</dbReference>
<protein>
    <submittedName>
        <fullName evidence="1">Uncharacterized protein</fullName>
    </submittedName>
</protein>
<organism evidence="1">
    <name type="scientific">Cacopsylla melanoneura</name>
    <dbReference type="NCBI Taxonomy" id="428564"/>
    <lineage>
        <taxon>Eukaryota</taxon>
        <taxon>Metazoa</taxon>
        <taxon>Ecdysozoa</taxon>
        <taxon>Arthropoda</taxon>
        <taxon>Hexapoda</taxon>
        <taxon>Insecta</taxon>
        <taxon>Pterygota</taxon>
        <taxon>Neoptera</taxon>
        <taxon>Paraneoptera</taxon>
        <taxon>Hemiptera</taxon>
        <taxon>Sternorrhyncha</taxon>
        <taxon>Psylloidea</taxon>
        <taxon>Psyllidae</taxon>
        <taxon>Psyllinae</taxon>
        <taxon>Cacopsylla</taxon>
    </lineage>
</organism>
<accession>A0A8D8V9T4</accession>
<evidence type="ECO:0000313" key="1">
    <source>
        <dbReference type="EMBL" id="CAG6720503.1"/>
    </source>
</evidence>